<feature type="domain" description="PHD-type" evidence="11">
    <location>
        <begin position="379"/>
        <end position="431"/>
    </location>
</feature>
<dbReference type="SMART" id="SM00184">
    <property type="entry name" value="RING"/>
    <property type="match status" value="5"/>
</dbReference>
<keyword evidence="8" id="KW-0539">Nucleus</keyword>
<dbReference type="PROSITE" id="PS50016">
    <property type="entry name" value="ZF_PHD_2"/>
    <property type="match status" value="5"/>
</dbReference>
<feature type="domain" description="PHD-type" evidence="11">
    <location>
        <begin position="428"/>
        <end position="478"/>
    </location>
</feature>
<keyword evidence="2" id="KW-0479">Metal-binding</keyword>
<name>A0ABY6LNZ1_9ARAC</name>
<organism evidence="14 15">
    <name type="scientific">Cordylochernes scorpioides</name>
    <dbReference type="NCBI Taxonomy" id="51811"/>
    <lineage>
        <taxon>Eukaryota</taxon>
        <taxon>Metazoa</taxon>
        <taxon>Ecdysozoa</taxon>
        <taxon>Arthropoda</taxon>
        <taxon>Chelicerata</taxon>
        <taxon>Arachnida</taxon>
        <taxon>Pseudoscorpiones</taxon>
        <taxon>Cheliferoidea</taxon>
        <taxon>Chernetidae</taxon>
        <taxon>Cordylochernes</taxon>
    </lineage>
</organism>
<dbReference type="Pfam" id="PF13771">
    <property type="entry name" value="zf-HC5HC2H"/>
    <property type="match status" value="1"/>
</dbReference>
<dbReference type="CDD" id="cd15594">
    <property type="entry name" value="PHD2_KMT2C"/>
    <property type="match status" value="1"/>
</dbReference>
<evidence type="ECO:0000259" key="12">
    <source>
        <dbReference type="PROSITE" id="PS50089"/>
    </source>
</evidence>
<dbReference type="PROSITE" id="PS51805">
    <property type="entry name" value="EPHD"/>
    <property type="match status" value="1"/>
</dbReference>
<protein>
    <submittedName>
        <fullName evidence="14">KMT2D</fullName>
    </submittedName>
</protein>
<dbReference type="InterPro" id="IPR013083">
    <property type="entry name" value="Znf_RING/FYVE/PHD"/>
</dbReference>
<accession>A0ABY6LNZ1</accession>
<proteinExistence type="predicted"/>
<dbReference type="CDD" id="cd15513">
    <property type="entry name" value="PHD5_KMT2C_like"/>
    <property type="match status" value="1"/>
</dbReference>
<dbReference type="Gene3D" id="3.30.40.10">
    <property type="entry name" value="Zinc/RING finger domain, C3HC4 (zinc finger)"/>
    <property type="match status" value="7"/>
</dbReference>
<feature type="region of interest" description="Disordered" evidence="10">
    <location>
        <begin position="214"/>
        <end position="257"/>
    </location>
</feature>
<evidence type="ECO:0000256" key="4">
    <source>
        <dbReference type="ARBA" id="ARBA00022771"/>
    </source>
</evidence>
<evidence type="ECO:0000256" key="10">
    <source>
        <dbReference type="SAM" id="MobiDB-lite"/>
    </source>
</evidence>
<dbReference type="SMART" id="SM00249">
    <property type="entry name" value="PHD"/>
    <property type="match status" value="7"/>
</dbReference>
<feature type="domain" description="PHD-type" evidence="11">
    <location>
        <begin position="838"/>
        <end position="891"/>
    </location>
</feature>
<keyword evidence="6" id="KW-0805">Transcription regulation</keyword>
<feature type="compositionally biased region" description="Basic and acidic residues" evidence="10">
    <location>
        <begin position="1092"/>
        <end position="1115"/>
    </location>
</feature>
<dbReference type="Proteomes" id="UP001235939">
    <property type="component" value="Chromosome 20"/>
</dbReference>
<dbReference type="PANTHER" id="PTHR45888">
    <property type="entry name" value="HL01030P-RELATED"/>
    <property type="match status" value="1"/>
</dbReference>
<evidence type="ECO:0000259" key="13">
    <source>
        <dbReference type="PROSITE" id="PS51805"/>
    </source>
</evidence>
<evidence type="ECO:0000256" key="1">
    <source>
        <dbReference type="ARBA" id="ARBA00004123"/>
    </source>
</evidence>
<comment type="subcellular location">
    <subcellularLocation>
        <location evidence="1">Nucleus</location>
    </subcellularLocation>
</comment>
<dbReference type="PANTHER" id="PTHR45888:SF6">
    <property type="entry name" value="HL01030P-RELATED"/>
    <property type="match status" value="1"/>
</dbReference>
<evidence type="ECO:0000256" key="5">
    <source>
        <dbReference type="ARBA" id="ARBA00022833"/>
    </source>
</evidence>
<sequence>METTPEENTTAPKPESLRPPDPPQTIKTEPQSPPPESEEAYKSRLTSEDEEPDSSFNNPSPEPASSLTSEELFLDSLQSGGLSRRKPGRPRKDVAPVQKKKVVSPAPPAVRPSVRSRKTSSSMGFPGGKGAISSLTATDVDPSFLDPLDSEVHVVQAMIIMQFDFALTNARAPIGKTCAMCNLGENSCLGQGELTKFEPSPGFSPFKKSIKMKSEEEAGGYSEKPRTQPPLRRSKSKFGKEGGKKTQTSPSQENSCSIPPGAFDELEAIGFSEEPDPFNLFEQSGQVYAHYCCASWSEGVVQNPSYGLTEVDKAVSQGISQKCSSCKKFGATIRCKVLKCTQWYHYPCAVSTGTFQDMKTQTLLCPTHISQAPAISGPEASCAYCRNPGNLLDLMICTSCGHHYHGKCLTPAVIASSVSRAGWQCPDCKLCHTCRQPGDDTRMLMCDVCDRGFHIYCLKPTMTSIPKSGWKCQNCRTCGDCGSRTPGNGPSSRWHMNYTVCDSCYQQRNKGVACPLCGKAYRQFFQRGGMAQCKLCKKYIHLECDSLIALQREACSQDPYHCPMCRNPGSSHITQLSPSFREDSSSRGSRTKEGTNPESGPESVSRDSSFLSPNEDSVSSLELDIHSPDRGALVMGQHLLSPDSTGGNSLPSQDIVPSGKPSLSVSGGKGISKRRLGVPSKPSRVGSSSVTMVVEELGSNLCCLQGMGKFASKRRSKTMDFIPSKKGAKPSKMKIPLTLQNFLMSVPDVKETKHDKTEEENTPDNKLILCSTSDKFVLSQDLCVMCGSFGKGDEGRLLACSQCGQCYHPYCVSVKVSAFFLGVWLQLTSVIVKKGWRCLECTVCEGCGKPHDEGRLLLCDDCDISYHTYCLDPPLEEVPPGNWKCKWCVVCLQCGSTNPGYGCTWHENYTLCGPCASHRVCPACTHSYQENDIVIHCTQCDRWVHGQCDEVFTEEDAEICAEYGYVCVLCRPKDELPPHLICKYHPSPALCLSLLLWLDLCFIKGEPVHVVQAMIIMQFDFALTNVPQPHGGGSKAAPKTPTSYLVDGVLLSEEGMNLIKELTIELPKKPRTKRVKAKSAEEVPSEVPGEEGVEKMEIDQDEKGDGGTPKHECAIDVPVEKKKRQRNLQKLGKLFNPLPSFKIWELIV</sequence>
<dbReference type="CDD" id="cd15509">
    <property type="entry name" value="PHD1_KMT2C_like"/>
    <property type="match status" value="1"/>
</dbReference>
<feature type="region of interest" description="Disordered" evidence="10">
    <location>
        <begin position="1075"/>
        <end position="1115"/>
    </location>
</feature>
<dbReference type="InterPro" id="IPR001841">
    <property type="entry name" value="Znf_RING"/>
</dbReference>
<dbReference type="EMBL" id="CP092882">
    <property type="protein sequence ID" value="UYV81210.1"/>
    <property type="molecule type" value="Genomic_DNA"/>
</dbReference>
<evidence type="ECO:0000256" key="2">
    <source>
        <dbReference type="ARBA" id="ARBA00022723"/>
    </source>
</evidence>
<feature type="compositionally biased region" description="Basic and acidic residues" evidence="10">
    <location>
        <begin position="580"/>
        <end position="595"/>
    </location>
</feature>
<feature type="compositionally biased region" description="Polar residues" evidence="10">
    <location>
        <begin position="246"/>
        <end position="257"/>
    </location>
</feature>
<dbReference type="InterPro" id="IPR001965">
    <property type="entry name" value="Znf_PHD"/>
</dbReference>
<keyword evidence="15" id="KW-1185">Reference proteome</keyword>
<evidence type="ECO:0000256" key="8">
    <source>
        <dbReference type="ARBA" id="ARBA00023242"/>
    </source>
</evidence>
<feature type="compositionally biased region" description="Polar residues" evidence="10">
    <location>
        <begin position="606"/>
        <end position="620"/>
    </location>
</feature>
<keyword evidence="5" id="KW-0862">Zinc</keyword>
<dbReference type="Pfam" id="PF00628">
    <property type="entry name" value="PHD"/>
    <property type="match status" value="3"/>
</dbReference>
<dbReference type="SUPFAM" id="SSF57903">
    <property type="entry name" value="FYVE/PHD zinc finger"/>
    <property type="match status" value="6"/>
</dbReference>
<feature type="compositionally biased region" description="Polar residues" evidence="10">
    <location>
        <begin position="1"/>
        <end position="11"/>
    </location>
</feature>
<evidence type="ECO:0000313" key="15">
    <source>
        <dbReference type="Proteomes" id="UP001235939"/>
    </source>
</evidence>
<feature type="compositionally biased region" description="Polar residues" evidence="10">
    <location>
        <begin position="54"/>
        <end position="69"/>
    </location>
</feature>
<gene>
    <name evidence="14" type="ORF">LAZ67_20000342</name>
</gene>
<feature type="domain" description="PHD-type" evidence="11">
    <location>
        <begin position="511"/>
        <end position="568"/>
    </location>
</feature>
<keyword evidence="7" id="KW-0804">Transcription</keyword>
<dbReference type="PROSITE" id="PS50089">
    <property type="entry name" value="ZF_RING_2"/>
    <property type="match status" value="1"/>
</dbReference>
<evidence type="ECO:0000259" key="11">
    <source>
        <dbReference type="PROSITE" id="PS50016"/>
    </source>
</evidence>
<feature type="domain" description="PHD-type" evidence="13">
    <location>
        <begin position="264"/>
        <end position="369"/>
    </location>
</feature>
<dbReference type="InterPro" id="IPR019787">
    <property type="entry name" value="Znf_PHD-finger"/>
</dbReference>
<keyword evidence="4 9" id="KW-0863">Zinc-finger</keyword>
<feature type="domain" description="PHD-type" evidence="11">
    <location>
        <begin position="918"/>
        <end position="973"/>
    </location>
</feature>
<dbReference type="InterPro" id="IPR034732">
    <property type="entry name" value="EPHD"/>
</dbReference>
<evidence type="ECO:0000256" key="7">
    <source>
        <dbReference type="ARBA" id="ARBA00023163"/>
    </source>
</evidence>
<evidence type="ECO:0000256" key="6">
    <source>
        <dbReference type="ARBA" id="ARBA00023015"/>
    </source>
</evidence>
<evidence type="ECO:0000256" key="3">
    <source>
        <dbReference type="ARBA" id="ARBA00022737"/>
    </source>
</evidence>
<keyword evidence="3" id="KW-0677">Repeat</keyword>
<evidence type="ECO:0000313" key="14">
    <source>
        <dbReference type="EMBL" id="UYV81210.1"/>
    </source>
</evidence>
<feature type="domain" description="RING-type" evidence="12">
    <location>
        <begin position="382"/>
        <end position="429"/>
    </location>
</feature>
<feature type="region of interest" description="Disordered" evidence="10">
    <location>
        <begin position="638"/>
        <end position="686"/>
    </location>
</feature>
<reference evidence="14 15" key="1">
    <citation type="submission" date="2022-01" db="EMBL/GenBank/DDBJ databases">
        <title>A chromosomal length assembly of Cordylochernes scorpioides.</title>
        <authorList>
            <person name="Zeh D."/>
            <person name="Zeh J."/>
        </authorList>
    </citation>
    <scope>NUCLEOTIDE SEQUENCE [LARGE SCALE GENOMIC DNA]</scope>
    <source>
        <strain evidence="14">IN4F17</strain>
        <tissue evidence="14">Whole Body</tissue>
    </source>
</reference>
<feature type="region of interest" description="Disordered" evidence="10">
    <location>
        <begin position="1"/>
        <end position="127"/>
    </location>
</feature>
<evidence type="ECO:0000256" key="9">
    <source>
        <dbReference type="PROSITE-ProRule" id="PRU00175"/>
    </source>
</evidence>
<feature type="compositionally biased region" description="Polar residues" evidence="10">
    <location>
        <begin position="642"/>
        <end position="652"/>
    </location>
</feature>
<dbReference type="InterPro" id="IPR047004">
    <property type="entry name" value="KMT2C_PHD2"/>
</dbReference>
<dbReference type="InterPro" id="IPR011011">
    <property type="entry name" value="Znf_FYVE_PHD"/>
</dbReference>
<dbReference type="CDD" id="cd15514">
    <property type="entry name" value="PHD6_KMT2C_like"/>
    <property type="match status" value="1"/>
</dbReference>
<feature type="region of interest" description="Disordered" evidence="10">
    <location>
        <begin position="573"/>
        <end position="621"/>
    </location>
</feature>